<dbReference type="Proteomes" id="UP000237839">
    <property type="component" value="Unassembled WGS sequence"/>
</dbReference>
<accession>A0A2S9GTH4</accession>
<evidence type="ECO:0000256" key="9">
    <source>
        <dbReference type="ARBA" id="ARBA00022909"/>
    </source>
</evidence>
<keyword evidence="9" id="KW-0289">Folate biosynthesis</keyword>
<dbReference type="GO" id="GO:0046654">
    <property type="term" value="P:tetrahydrofolate biosynthetic process"/>
    <property type="evidence" value="ECO:0007669"/>
    <property type="project" value="UniProtKB-UniPathway"/>
</dbReference>
<evidence type="ECO:0000256" key="7">
    <source>
        <dbReference type="ARBA" id="ARBA00022777"/>
    </source>
</evidence>
<organism evidence="14 15">
    <name type="scientific">Solimicrobium silvestre</name>
    <dbReference type="NCBI Taxonomy" id="2099400"/>
    <lineage>
        <taxon>Bacteria</taxon>
        <taxon>Pseudomonadati</taxon>
        <taxon>Pseudomonadota</taxon>
        <taxon>Betaproteobacteria</taxon>
        <taxon>Burkholderiales</taxon>
        <taxon>Oxalobacteraceae</taxon>
        <taxon>Solimicrobium</taxon>
    </lineage>
</organism>
<keyword evidence="6" id="KW-0547">Nucleotide-binding</keyword>
<evidence type="ECO:0000256" key="10">
    <source>
        <dbReference type="ARBA" id="ARBA00029409"/>
    </source>
</evidence>
<feature type="domain" description="7,8-dihydro-6-hydroxymethylpterin-pyrophosphokinase" evidence="13">
    <location>
        <begin position="9"/>
        <end position="136"/>
    </location>
</feature>
<dbReference type="EMBL" id="PUGF01000031">
    <property type="protein sequence ID" value="PRC91017.1"/>
    <property type="molecule type" value="Genomic_DNA"/>
</dbReference>
<dbReference type="InterPro" id="IPR035907">
    <property type="entry name" value="Hppk_sf"/>
</dbReference>
<evidence type="ECO:0000256" key="12">
    <source>
        <dbReference type="ARBA" id="ARBA00033413"/>
    </source>
</evidence>
<proteinExistence type="inferred from homology"/>
<gene>
    <name evidence="14" type="ORF">S2091_4313</name>
</gene>
<dbReference type="GO" id="GO:0005524">
    <property type="term" value="F:ATP binding"/>
    <property type="evidence" value="ECO:0007669"/>
    <property type="project" value="UniProtKB-KW"/>
</dbReference>
<dbReference type="PANTHER" id="PTHR43071">
    <property type="entry name" value="2-AMINO-4-HYDROXY-6-HYDROXYMETHYLDIHYDROPTERIDINE PYROPHOSPHOKINASE"/>
    <property type="match status" value="1"/>
</dbReference>
<keyword evidence="8" id="KW-0067">ATP-binding</keyword>
<keyword evidence="15" id="KW-1185">Reference proteome</keyword>
<evidence type="ECO:0000256" key="1">
    <source>
        <dbReference type="ARBA" id="ARBA00005051"/>
    </source>
</evidence>
<dbReference type="OrthoDB" id="9808041at2"/>
<name>A0A2S9GTH4_9BURK</name>
<comment type="function">
    <text evidence="10">Catalyzes the transfer of pyrophosphate from adenosine triphosphate (ATP) to 6-hydroxymethyl-7,8-dihydropterin, an enzymatic step in folate biosynthesis pathway.</text>
</comment>
<evidence type="ECO:0000313" key="14">
    <source>
        <dbReference type="EMBL" id="PRC91017.1"/>
    </source>
</evidence>
<comment type="similarity">
    <text evidence="2">Belongs to the HPPK family.</text>
</comment>
<evidence type="ECO:0000256" key="6">
    <source>
        <dbReference type="ARBA" id="ARBA00022741"/>
    </source>
</evidence>
<dbReference type="RefSeq" id="WP_105534043.1">
    <property type="nucleotide sequence ID" value="NZ_PUGF01000031.1"/>
</dbReference>
<sequence>MKQAEGIAYIGLGANLGDPQDSINAAIVALGALPSTRLTQASSLYTSAPMDADGDDYVNAVVELHTQLSPTELLSELQNLEQQFGRIRSYQNAPRTLDLDLLLYEQLTINTATLQVPHPRMTQRAFVMVPLLEISPEINIPDFGSAHTLLPALCDQVIQKIA</sequence>
<evidence type="ECO:0000256" key="4">
    <source>
        <dbReference type="ARBA" id="ARBA00016218"/>
    </source>
</evidence>
<dbReference type="CDD" id="cd00483">
    <property type="entry name" value="HPPK"/>
    <property type="match status" value="1"/>
</dbReference>
<evidence type="ECO:0000256" key="8">
    <source>
        <dbReference type="ARBA" id="ARBA00022840"/>
    </source>
</evidence>
<dbReference type="UniPathway" id="UPA00077">
    <property type="reaction ID" value="UER00155"/>
</dbReference>
<comment type="caution">
    <text evidence="14">The sequence shown here is derived from an EMBL/GenBank/DDBJ whole genome shotgun (WGS) entry which is preliminary data.</text>
</comment>
<dbReference type="AlphaFoldDB" id="A0A2S9GTH4"/>
<dbReference type="GO" id="GO:0003848">
    <property type="term" value="F:2-amino-4-hydroxy-6-hydroxymethyldihydropteridine diphosphokinase activity"/>
    <property type="evidence" value="ECO:0007669"/>
    <property type="project" value="UniProtKB-EC"/>
</dbReference>
<evidence type="ECO:0000256" key="3">
    <source>
        <dbReference type="ARBA" id="ARBA00013253"/>
    </source>
</evidence>
<comment type="pathway">
    <text evidence="1">Cofactor biosynthesis; tetrahydrofolate biosynthesis; 2-amino-4-hydroxy-6-hydroxymethyl-7,8-dihydropteridine diphosphate from 7,8-dihydroneopterin triphosphate: step 4/4.</text>
</comment>
<dbReference type="NCBIfam" id="TIGR01498">
    <property type="entry name" value="folK"/>
    <property type="match status" value="1"/>
</dbReference>
<dbReference type="PANTHER" id="PTHR43071:SF1">
    <property type="entry name" value="2-AMINO-4-HYDROXY-6-HYDROXYMETHYLDIHYDROPTERIDINE PYROPHOSPHOKINASE"/>
    <property type="match status" value="1"/>
</dbReference>
<dbReference type="GO" id="GO:0016301">
    <property type="term" value="F:kinase activity"/>
    <property type="evidence" value="ECO:0007669"/>
    <property type="project" value="UniProtKB-KW"/>
</dbReference>
<evidence type="ECO:0000256" key="5">
    <source>
        <dbReference type="ARBA" id="ARBA00022679"/>
    </source>
</evidence>
<evidence type="ECO:0000256" key="2">
    <source>
        <dbReference type="ARBA" id="ARBA00005810"/>
    </source>
</evidence>
<dbReference type="GO" id="GO:0046656">
    <property type="term" value="P:folic acid biosynthetic process"/>
    <property type="evidence" value="ECO:0007669"/>
    <property type="project" value="UniProtKB-KW"/>
</dbReference>
<keyword evidence="5" id="KW-0808">Transferase</keyword>
<protein>
    <recommendedName>
        <fullName evidence="4">2-amino-4-hydroxy-6-hydroxymethyldihydropteridine pyrophosphokinase</fullName>
        <ecNumber evidence="3">2.7.6.3</ecNumber>
    </recommendedName>
    <alternativeName>
        <fullName evidence="11">6-hydroxymethyl-7,8-dihydropterin pyrophosphokinase</fullName>
    </alternativeName>
    <alternativeName>
        <fullName evidence="12">7,8-dihydro-6-hydroxymethylpterin-pyrophosphokinase</fullName>
    </alternativeName>
</protein>
<evidence type="ECO:0000313" key="15">
    <source>
        <dbReference type="Proteomes" id="UP000237839"/>
    </source>
</evidence>
<keyword evidence="7 14" id="KW-0418">Kinase</keyword>
<evidence type="ECO:0000259" key="13">
    <source>
        <dbReference type="Pfam" id="PF01288"/>
    </source>
</evidence>
<dbReference type="Pfam" id="PF01288">
    <property type="entry name" value="HPPK"/>
    <property type="match status" value="1"/>
</dbReference>
<evidence type="ECO:0000256" key="11">
    <source>
        <dbReference type="ARBA" id="ARBA00029766"/>
    </source>
</evidence>
<dbReference type="EC" id="2.7.6.3" evidence="3"/>
<dbReference type="InterPro" id="IPR000550">
    <property type="entry name" value="Hppk"/>
</dbReference>
<reference evidence="14 15" key="1">
    <citation type="submission" date="2018-02" db="EMBL/GenBank/DDBJ databases">
        <title>Solimicrobium silvestre gen. nov., sp. nov., isolated from alpine forest soil.</title>
        <authorList>
            <person name="Margesin R."/>
            <person name="Albuquerque L."/>
            <person name="Zhang D.-C."/>
            <person name="Froufe H.J.C."/>
            <person name="Severino R."/>
            <person name="Roxo I."/>
            <person name="Egas C."/>
            <person name="Da Costa M.S."/>
        </authorList>
    </citation>
    <scope>NUCLEOTIDE SEQUENCE [LARGE SCALE GENOMIC DNA]</scope>
    <source>
        <strain evidence="14 15">S20-91</strain>
    </source>
</reference>
<dbReference type="SUPFAM" id="SSF55083">
    <property type="entry name" value="6-hydroxymethyl-7,8-dihydropterin pyrophosphokinase, HPPK"/>
    <property type="match status" value="1"/>
</dbReference>
<dbReference type="Gene3D" id="3.30.70.560">
    <property type="entry name" value="7,8-Dihydro-6-hydroxymethylpterin-pyrophosphokinase HPPK"/>
    <property type="match status" value="1"/>
</dbReference>